<feature type="compositionally biased region" description="Polar residues" evidence="8">
    <location>
        <begin position="1"/>
        <end position="17"/>
    </location>
</feature>
<evidence type="ECO:0000256" key="2">
    <source>
        <dbReference type="ARBA" id="ARBA00022741"/>
    </source>
</evidence>
<gene>
    <name evidence="11" type="ORF">MKZ38_003749</name>
</gene>
<dbReference type="Pfam" id="PF00271">
    <property type="entry name" value="Helicase_C"/>
    <property type="match status" value="1"/>
</dbReference>
<reference evidence="11" key="1">
    <citation type="submission" date="2022-07" db="EMBL/GenBank/DDBJ databases">
        <title>Draft genome sequence of Zalerion maritima ATCC 34329, a (micro)plastics degrading marine fungus.</title>
        <authorList>
            <person name="Paco A."/>
            <person name="Goncalves M.F.M."/>
            <person name="Rocha-Santos T.A.P."/>
            <person name="Alves A."/>
        </authorList>
    </citation>
    <scope>NUCLEOTIDE SEQUENCE</scope>
    <source>
        <strain evidence="11">ATCC 34329</strain>
    </source>
</reference>
<name>A0AAD5RNK8_9PEZI</name>
<dbReference type="InterPro" id="IPR014001">
    <property type="entry name" value="Helicase_ATP-bd"/>
</dbReference>
<dbReference type="InterPro" id="IPR011545">
    <property type="entry name" value="DEAD/DEAH_box_helicase_dom"/>
</dbReference>
<dbReference type="SMART" id="SM00490">
    <property type="entry name" value="HELICc"/>
    <property type="match status" value="1"/>
</dbReference>
<dbReference type="InterPro" id="IPR001650">
    <property type="entry name" value="Helicase_C-like"/>
</dbReference>
<evidence type="ECO:0000256" key="5">
    <source>
        <dbReference type="ARBA" id="ARBA00022840"/>
    </source>
</evidence>
<dbReference type="EC" id="3.6.4.13" evidence="1"/>
<dbReference type="GO" id="GO:0016787">
    <property type="term" value="F:hydrolase activity"/>
    <property type="evidence" value="ECO:0007669"/>
    <property type="project" value="UniProtKB-KW"/>
</dbReference>
<keyword evidence="2" id="KW-0547">Nucleotide-binding</keyword>
<evidence type="ECO:0000256" key="1">
    <source>
        <dbReference type="ARBA" id="ARBA00012552"/>
    </source>
</evidence>
<evidence type="ECO:0000256" key="8">
    <source>
        <dbReference type="SAM" id="MobiDB-lite"/>
    </source>
</evidence>
<dbReference type="PROSITE" id="PS51194">
    <property type="entry name" value="HELICASE_CTER"/>
    <property type="match status" value="1"/>
</dbReference>
<keyword evidence="6" id="KW-0694">RNA-binding</keyword>
<sequence length="562" mass="62211">MVLSNRVGSPTRTQKTYSAGKARRRAVERDSPFGGMNQRYAGRVRAPGDPANTKSTRQQKEDSFKARITSATKEMKALKMQKALAEIPYSRRARIKEGIKSIESFRQFDLLPKIQAAIHEDALKGLVDVKPSPIQSIAIPALLGQSIGPFTRTKREGFQSFLLAAETGSGKTLAYLAPALDSLKRAEAEDEAVQAWKERRAEAKKLEATPKYKGPPFDEPHPNMARPKVIILVPTAELVEQVGRVVKSLSHQAKFMSEMLSSNLGASIIHRNVFSSRGVDVITATPHLLASIAESDPNVLSRVSHLIVDEADSLMDRSFSPVTIEILDKVTPSLKQLVLCSATIPKRLDNLLAERFPDMNRITTPNLHAIPRRIQMGVIDVTKPPYQNNKLLACHDALWSIAKESAAHEGPEKGRTAVRRVMVFVNERETTQEVADFLASKGVNAVALHRDTPEARQSKMLSVFTQNDKPTIEKPEGTQKRGLQNVQVLVATDLAARGIDTLGVRHVVLYDVPHSTIDFIHRLGRAGRMGRRGRGIILLDKKDRRDVVAEVRESMFLGQALI</sequence>
<evidence type="ECO:0000259" key="9">
    <source>
        <dbReference type="PROSITE" id="PS51192"/>
    </source>
</evidence>
<dbReference type="AlphaFoldDB" id="A0AAD5RNK8"/>
<dbReference type="GO" id="GO:0003723">
    <property type="term" value="F:RNA binding"/>
    <property type="evidence" value="ECO:0007669"/>
    <property type="project" value="UniProtKB-KW"/>
</dbReference>
<feature type="domain" description="Helicase ATP-binding" evidence="9">
    <location>
        <begin position="152"/>
        <end position="362"/>
    </location>
</feature>
<keyword evidence="5" id="KW-0067">ATP-binding</keyword>
<dbReference type="SMART" id="SM00487">
    <property type="entry name" value="DEXDc"/>
    <property type="match status" value="1"/>
</dbReference>
<dbReference type="GO" id="GO:0003724">
    <property type="term" value="F:RNA helicase activity"/>
    <property type="evidence" value="ECO:0007669"/>
    <property type="project" value="UniProtKB-EC"/>
</dbReference>
<dbReference type="PROSITE" id="PS51192">
    <property type="entry name" value="HELICASE_ATP_BIND_1"/>
    <property type="match status" value="1"/>
</dbReference>
<dbReference type="GO" id="GO:0005524">
    <property type="term" value="F:ATP binding"/>
    <property type="evidence" value="ECO:0007669"/>
    <property type="project" value="UniProtKB-KW"/>
</dbReference>
<dbReference type="Proteomes" id="UP001201980">
    <property type="component" value="Unassembled WGS sequence"/>
</dbReference>
<comment type="catalytic activity">
    <reaction evidence="7">
        <text>ATP + H2O = ADP + phosphate + H(+)</text>
        <dbReference type="Rhea" id="RHEA:13065"/>
        <dbReference type="ChEBI" id="CHEBI:15377"/>
        <dbReference type="ChEBI" id="CHEBI:15378"/>
        <dbReference type="ChEBI" id="CHEBI:30616"/>
        <dbReference type="ChEBI" id="CHEBI:43474"/>
        <dbReference type="ChEBI" id="CHEBI:456216"/>
        <dbReference type="EC" id="3.6.4.13"/>
    </reaction>
</comment>
<evidence type="ECO:0000313" key="11">
    <source>
        <dbReference type="EMBL" id="KAJ2898698.1"/>
    </source>
</evidence>
<evidence type="ECO:0000256" key="7">
    <source>
        <dbReference type="ARBA" id="ARBA00047984"/>
    </source>
</evidence>
<dbReference type="Gene3D" id="3.40.50.300">
    <property type="entry name" value="P-loop containing nucleotide triphosphate hydrolases"/>
    <property type="match status" value="2"/>
</dbReference>
<evidence type="ECO:0000313" key="12">
    <source>
        <dbReference type="Proteomes" id="UP001201980"/>
    </source>
</evidence>
<proteinExistence type="predicted"/>
<evidence type="ECO:0000256" key="3">
    <source>
        <dbReference type="ARBA" id="ARBA00022801"/>
    </source>
</evidence>
<feature type="domain" description="Helicase C-terminal" evidence="10">
    <location>
        <begin position="410"/>
        <end position="562"/>
    </location>
</feature>
<dbReference type="PANTHER" id="PTHR47960">
    <property type="entry name" value="DEAD-BOX ATP-DEPENDENT RNA HELICASE 50"/>
    <property type="match status" value="1"/>
</dbReference>
<protein>
    <recommendedName>
        <fullName evidence="1">RNA helicase</fullName>
        <ecNumber evidence="1">3.6.4.13</ecNumber>
    </recommendedName>
</protein>
<organism evidence="11 12">
    <name type="scientific">Zalerion maritima</name>
    <dbReference type="NCBI Taxonomy" id="339359"/>
    <lineage>
        <taxon>Eukaryota</taxon>
        <taxon>Fungi</taxon>
        <taxon>Dikarya</taxon>
        <taxon>Ascomycota</taxon>
        <taxon>Pezizomycotina</taxon>
        <taxon>Sordariomycetes</taxon>
        <taxon>Lulworthiomycetidae</taxon>
        <taxon>Lulworthiales</taxon>
        <taxon>Lulworthiaceae</taxon>
        <taxon>Zalerion</taxon>
    </lineage>
</organism>
<accession>A0AAD5RNK8</accession>
<keyword evidence="3" id="KW-0378">Hydrolase</keyword>
<dbReference type="CDD" id="cd18787">
    <property type="entry name" value="SF2_C_DEAD"/>
    <property type="match status" value="1"/>
</dbReference>
<evidence type="ECO:0000256" key="6">
    <source>
        <dbReference type="ARBA" id="ARBA00022884"/>
    </source>
</evidence>
<keyword evidence="4" id="KW-0347">Helicase</keyword>
<dbReference type="Pfam" id="PF00270">
    <property type="entry name" value="DEAD"/>
    <property type="match status" value="1"/>
</dbReference>
<dbReference type="InterPro" id="IPR027417">
    <property type="entry name" value="P-loop_NTPase"/>
</dbReference>
<keyword evidence="12" id="KW-1185">Reference proteome</keyword>
<feature type="region of interest" description="Disordered" evidence="8">
    <location>
        <begin position="1"/>
        <end position="63"/>
    </location>
</feature>
<evidence type="ECO:0000256" key="4">
    <source>
        <dbReference type="ARBA" id="ARBA00022806"/>
    </source>
</evidence>
<dbReference type="EMBL" id="JAKWBI020000220">
    <property type="protein sequence ID" value="KAJ2898698.1"/>
    <property type="molecule type" value="Genomic_DNA"/>
</dbReference>
<dbReference type="SUPFAM" id="SSF52540">
    <property type="entry name" value="P-loop containing nucleoside triphosphate hydrolases"/>
    <property type="match status" value="1"/>
</dbReference>
<comment type="caution">
    <text evidence="11">The sequence shown here is derived from an EMBL/GenBank/DDBJ whole genome shotgun (WGS) entry which is preliminary data.</text>
</comment>
<evidence type="ECO:0000259" key="10">
    <source>
        <dbReference type="PROSITE" id="PS51194"/>
    </source>
</evidence>